<dbReference type="Proteomes" id="UP001162164">
    <property type="component" value="Unassembled WGS sequence"/>
</dbReference>
<keyword evidence="2" id="KW-1133">Transmembrane helix</keyword>
<evidence type="ECO:0000256" key="1">
    <source>
        <dbReference type="ARBA" id="ARBA00008887"/>
    </source>
</evidence>
<dbReference type="InterPro" id="IPR043160">
    <property type="entry name" value="Dynein_C_barrel"/>
</dbReference>
<dbReference type="InterPro" id="IPR041228">
    <property type="entry name" value="Dynein_C"/>
</dbReference>
<dbReference type="PANTHER" id="PTHR46532:SF4">
    <property type="entry name" value="AAA+ ATPASE DOMAIN-CONTAINING PROTEIN"/>
    <property type="match status" value="1"/>
</dbReference>
<protein>
    <recommendedName>
        <fullName evidence="3">Dynein heavy chain C-terminal domain-containing protein</fullName>
    </recommendedName>
</protein>
<feature type="domain" description="Dynein heavy chain C-terminal" evidence="3">
    <location>
        <begin position="35"/>
        <end position="110"/>
    </location>
</feature>
<comment type="caution">
    <text evidence="4">The sequence shown here is derived from an EMBL/GenBank/DDBJ whole genome shotgun (WGS) entry which is preliminary data.</text>
</comment>
<keyword evidence="5" id="KW-1185">Reference proteome</keyword>
<evidence type="ECO:0000313" key="4">
    <source>
        <dbReference type="EMBL" id="KAJ8973745.1"/>
    </source>
</evidence>
<dbReference type="Gene3D" id="3.10.490.20">
    <property type="match status" value="1"/>
</dbReference>
<organism evidence="4 5">
    <name type="scientific">Molorchus minor</name>
    <dbReference type="NCBI Taxonomy" id="1323400"/>
    <lineage>
        <taxon>Eukaryota</taxon>
        <taxon>Metazoa</taxon>
        <taxon>Ecdysozoa</taxon>
        <taxon>Arthropoda</taxon>
        <taxon>Hexapoda</taxon>
        <taxon>Insecta</taxon>
        <taxon>Pterygota</taxon>
        <taxon>Neoptera</taxon>
        <taxon>Endopterygota</taxon>
        <taxon>Coleoptera</taxon>
        <taxon>Polyphaga</taxon>
        <taxon>Cucujiformia</taxon>
        <taxon>Chrysomeloidea</taxon>
        <taxon>Cerambycidae</taxon>
        <taxon>Lamiinae</taxon>
        <taxon>Monochamini</taxon>
        <taxon>Molorchus</taxon>
    </lineage>
</organism>
<reference evidence="4" key="1">
    <citation type="journal article" date="2023" name="Insect Mol. Biol.">
        <title>Genome sequencing provides insights into the evolution of gene families encoding plant cell wall-degrading enzymes in longhorned beetles.</title>
        <authorList>
            <person name="Shin N.R."/>
            <person name="Okamura Y."/>
            <person name="Kirsch R."/>
            <person name="Pauchet Y."/>
        </authorList>
    </citation>
    <scope>NUCLEOTIDE SEQUENCE</scope>
    <source>
        <strain evidence="4">MMC_N1</strain>
    </source>
</reference>
<proteinExistence type="inferred from homology"/>
<comment type="similarity">
    <text evidence="1">Belongs to the dynein heavy chain family.</text>
</comment>
<keyword evidence="2" id="KW-0812">Transmembrane</keyword>
<keyword evidence="2" id="KW-0472">Membrane</keyword>
<evidence type="ECO:0000256" key="2">
    <source>
        <dbReference type="SAM" id="Phobius"/>
    </source>
</evidence>
<evidence type="ECO:0000259" key="3">
    <source>
        <dbReference type="Pfam" id="PF18199"/>
    </source>
</evidence>
<dbReference type="Pfam" id="PF18199">
    <property type="entry name" value="Dynein_C"/>
    <property type="match status" value="1"/>
</dbReference>
<accession>A0ABQ9J7Y1</accession>
<feature type="transmembrane region" description="Helical" evidence="2">
    <location>
        <begin position="58"/>
        <end position="76"/>
    </location>
</feature>
<evidence type="ECO:0000313" key="5">
    <source>
        <dbReference type="Proteomes" id="UP001162164"/>
    </source>
</evidence>
<dbReference type="EMBL" id="JAPWTJ010001122">
    <property type="protein sequence ID" value="KAJ8973745.1"/>
    <property type="molecule type" value="Genomic_DNA"/>
</dbReference>
<gene>
    <name evidence="4" type="ORF">NQ317_004384</name>
</gene>
<dbReference type="PANTHER" id="PTHR46532">
    <property type="entry name" value="MALE FERTILITY FACTOR KL5"/>
    <property type="match status" value="1"/>
</dbReference>
<dbReference type="InterPro" id="IPR026983">
    <property type="entry name" value="DHC"/>
</dbReference>
<name>A0ABQ9J7Y1_9CUCU</name>
<sequence length="113" mass="13081">MENIKYHSGTKFKATIFRKEFMFMVCSWMVLDGIKKQARLSESINKVLYTMLPVVHVYAIYATTPSLATLYVCPVYKKKRRTGLNYITVLYLQTARPPAHWTLRGVALLCDVQ</sequence>